<comment type="caution">
    <text evidence="2">The sequence shown here is derived from an EMBL/GenBank/DDBJ whole genome shotgun (WGS) entry which is preliminary data.</text>
</comment>
<feature type="region of interest" description="Disordered" evidence="1">
    <location>
        <begin position="1"/>
        <end position="24"/>
    </location>
</feature>
<evidence type="ECO:0000313" key="2">
    <source>
        <dbReference type="EMBL" id="MBD8503890.1"/>
    </source>
</evidence>
<proteinExistence type="predicted"/>
<sequence length="67" mass="7420">MGTRHPPAQRKPSAAPGVDDDDGLARAERERLQRRFALAGGSAASRQLFDMLLTYRLSRLRGGEGRR</sequence>
<gene>
    <name evidence="2" type="ORF">IFO67_13430</name>
</gene>
<evidence type="ECO:0000313" key="3">
    <source>
        <dbReference type="Proteomes" id="UP000603602"/>
    </source>
</evidence>
<organism evidence="2 3">
    <name type="scientific">Thauera sedimentorum</name>
    <dbReference type="NCBI Taxonomy" id="2767595"/>
    <lineage>
        <taxon>Bacteria</taxon>
        <taxon>Pseudomonadati</taxon>
        <taxon>Pseudomonadota</taxon>
        <taxon>Betaproteobacteria</taxon>
        <taxon>Rhodocyclales</taxon>
        <taxon>Zoogloeaceae</taxon>
        <taxon>Thauera</taxon>
    </lineage>
</organism>
<reference evidence="3" key="1">
    <citation type="submission" date="2023-07" db="EMBL/GenBank/DDBJ databases">
        <title>Thauera sp. CAU 1555 isolated from sand of Yaerae Beach.</title>
        <authorList>
            <person name="Kim W."/>
        </authorList>
    </citation>
    <scope>NUCLEOTIDE SEQUENCE [LARGE SCALE GENOMIC DNA]</scope>
    <source>
        <strain evidence="3">CAU 1555</strain>
    </source>
</reference>
<accession>A0ABR9BC26</accession>
<keyword evidence="3" id="KW-1185">Reference proteome</keyword>
<dbReference type="RefSeq" id="WP_187718683.1">
    <property type="nucleotide sequence ID" value="NZ_JACTAH010000002.1"/>
</dbReference>
<protein>
    <submittedName>
        <fullName evidence="2">Uncharacterized protein</fullName>
    </submittedName>
</protein>
<evidence type="ECO:0000256" key="1">
    <source>
        <dbReference type="SAM" id="MobiDB-lite"/>
    </source>
</evidence>
<name>A0ABR9BC26_9RHOO</name>
<dbReference type="Proteomes" id="UP000603602">
    <property type="component" value="Unassembled WGS sequence"/>
</dbReference>
<dbReference type="EMBL" id="JACYTO010000002">
    <property type="protein sequence ID" value="MBD8503890.1"/>
    <property type="molecule type" value="Genomic_DNA"/>
</dbReference>